<name>A0ABM7AM05_YERPU</name>
<gene>
    <name evidence="1" type="ORF">EGX47_20520</name>
</gene>
<organism evidence="1 2">
    <name type="scientific">Yersinia pseudotuberculosis</name>
    <dbReference type="NCBI Taxonomy" id="633"/>
    <lineage>
        <taxon>Bacteria</taxon>
        <taxon>Pseudomonadati</taxon>
        <taxon>Pseudomonadota</taxon>
        <taxon>Gammaproteobacteria</taxon>
        <taxon>Enterobacterales</taxon>
        <taxon>Yersiniaceae</taxon>
        <taxon>Yersinia</taxon>
    </lineage>
</organism>
<dbReference type="EMBL" id="CP033713">
    <property type="protein sequence ID" value="AYW93468.1"/>
    <property type="molecule type" value="Genomic_DNA"/>
</dbReference>
<sequence>MSWLEGDLRTIQPRSDFPLIGRQFVLGHTHCWGLIMPYFRQTHDIELKNYRVGRH</sequence>
<proteinExistence type="predicted"/>
<dbReference type="Proteomes" id="UP000268669">
    <property type="component" value="Chromosome"/>
</dbReference>
<accession>A0ABM7AM05</accession>
<reference evidence="1" key="1">
    <citation type="submission" date="2018-11" db="EMBL/GenBank/DDBJ databases">
        <title>FDA dAtabase for Regulatory Grade micrObial Sequences (FDA-ARGOS): Supporting development and validation of Infectious Disease Dx tests.</title>
        <authorList>
            <person name="Bliska J."/>
            <person name="Cleland M.-M."/>
            <person name="Tallon L."/>
            <person name="Sadzewicz L."/>
            <person name="Zhao X."/>
            <person name="Vavikolanu K."/>
            <person name="Mehta A."/>
            <person name="Aluvathingal J."/>
            <person name="Nadendla S."/>
            <person name="Yan Y."/>
            <person name="Sichtig H."/>
        </authorList>
    </citation>
    <scope>NUCLEOTIDE SEQUENCE [LARGE SCALE GENOMIC DNA]</scope>
    <source>
        <strain evidence="1">FDAARGOS_581</strain>
    </source>
</reference>
<evidence type="ECO:0000313" key="2">
    <source>
        <dbReference type="Proteomes" id="UP000268669"/>
    </source>
</evidence>
<evidence type="ECO:0000313" key="1">
    <source>
        <dbReference type="EMBL" id="AYW93468.1"/>
    </source>
</evidence>
<protein>
    <submittedName>
        <fullName evidence="1">Phage tail protein</fullName>
    </submittedName>
</protein>
<keyword evidence="2" id="KW-1185">Reference proteome</keyword>